<dbReference type="Pfam" id="PF00535">
    <property type="entry name" value="Glycos_transf_2"/>
    <property type="match status" value="1"/>
</dbReference>
<gene>
    <name evidence="2" type="ORF">DN752_16870</name>
</gene>
<evidence type="ECO:0000313" key="3">
    <source>
        <dbReference type="Proteomes" id="UP000248688"/>
    </source>
</evidence>
<protein>
    <recommendedName>
        <fullName evidence="1">Glycosyltransferase 2-like domain-containing protein</fullName>
    </recommendedName>
</protein>
<dbReference type="RefSeq" id="WP_112785039.1">
    <property type="nucleotide sequence ID" value="NZ_CP030041.1"/>
</dbReference>
<feature type="domain" description="Glycosyltransferase 2-like" evidence="1">
    <location>
        <begin position="8"/>
        <end position="167"/>
    </location>
</feature>
<name>A0A2Z4ILA0_9BACT</name>
<sequence>MKKKPLVSVIMPCYNAVKFIGEAIESILLQSLPDLELIIIDDGSTDSTAEVVERINEERIRYVRFDKNKGNYFARNRGLDLATGRYVAMADADDIAYMDRLKIQFEHMEAHPEVMVLGGQCDVVDEEGSYIGELRRPLAYDEIRVALLQNNFVHQPTLMFRRELVEKGYCYDESFPCSGDYDFVYRISRFFRIVNLDKVIVKYRRHPRQLSTAKRDLQHQYADRVRECQLVDFGMVFSGRELEIHQKLAKGNYLDNKELWTAERWINSLLEHNMDNDIYDRKCFYEFCQRLSAAAVRKNHLGK</sequence>
<accession>A0A2Z4ILA0</accession>
<organism evidence="2 3">
    <name type="scientific">Echinicola strongylocentroti</name>
    <dbReference type="NCBI Taxonomy" id="1795355"/>
    <lineage>
        <taxon>Bacteria</taxon>
        <taxon>Pseudomonadati</taxon>
        <taxon>Bacteroidota</taxon>
        <taxon>Cytophagia</taxon>
        <taxon>Cytophagales</taxon>
        <taxon>Cyclobacteriaceae</taxon>
        <taxon>Echinicola</taxon>
    </lineage>
</organism>
<dbReference type="InterPro" id="IPR050834">
    <property type="entry name" value="Glycosyltransf_2"/>
</dbReference>
<dbReference type="InterPro" id="IPR029044">
    <property type="entry name" value="Nucleotide-diphossugar_trans"/>
</dbReference>
<keyword evidence="3" id="KW-1185">Reference proteome</keyword>
<dbReference type="PANTHER" id="PTHR43685:SF2">
    <property type="entry name" value="GLYCOSYLTRANSFERASE 2-LIKE DOMAIN-CONTAINING PROTEIN"/>
    <property type="match status" value="1"/>
</dbReference>
<evidence type="ECO:0000259" key="1">
    <source>
        <dbReference type="Pfam" id="PF00535"/>
    </source>
</evidence>
<dbReference type="Gene3D" id="3.90.550.10">
    <property type="entry name" value="Spore Coat Polysaccharide Biosynthesis Protein SpsA, Chain A"/>
    <property type="match status" value="1"/>
</dbReference>
<dbReference type="InterPro" id="IPR001173">
    <property type="entry name" value="Glyco_trans_2-like"/>
</dbReference>
<evidence type="ECO:0000313" key="2">
    <source>
        <dbReference type="EMBL" id="AWW31664.1"/>
    </source>
</evidence>
<dbReference type="AlphaFoldDB" id="A0A2Z4ILA0"/>
<dbReference type="Proteomes" id="UP000248688">
    <property type="component" value="Chromosome"/>
</dbReference>
<proteinExistence type="predicted"/>
<dbReference type="PANTHER" id="PTHR43685">
    <property type="entry name" value="GLYCOSYLTRANSFERASE"/>
    <property type="match status" value="1"/>
</dbReference>
<dbReference type="EMBL" id="CP030041">
    <property type="protein sequence ID" value="AWW31664.1"/>
    <property type="molecule type" value="Genomic_DNA"/>
</dbReference>
<reference evidence="2 3" key="1">
    <citation type="submission" date="2018-06" db="EMBL/GenBank/DDBJ databases">
        <title>Echinicola strongylocentroti sp. nov., isolated from a sea urchin Strongylocentrotus intermedius.</title>
        <authorList>
            <person name="Bae S.S."/>
        </authorList>
    </citation>
    <scope>NUCLEOTIDE SEQUENCE [LARGE SCALE GENOMIC DNA]</scope>
    <source>
        <strain evidence="2 3">MEBiC08714</strain>
    </source>
</reference>
<dbReference type="OrthoDB" id="6307329at2"/>
<dbReference type="SUPFAM" id="SSF53448">
    <property type="entry name" value="Nucleotide-diphospho-sugar transferases"/>
    <property type="match status" value="1"/>
</dbReference>
<dbReference type="KEGG" id="est:DN752_16870"/>